<gene>
    <name evidence="1" type="ORF">B0T15DRAFT_484089</name>
</gene>
<evidence type="ECO:0000313" key="1">
    <source>
        <dbReference type="EMBL" id="KAK3306840.1"/>
    </source>
</evidence>
<dbReference type="PANTHER" id="PTHR15396">
    <property type="entry name" value="RIBONUCLEASE P PROTEIN SUBUNIT P40"/>
    <property type="match status" value="1"/>
</dbReference>
<dbReference type="GO" id="GO:0030681">
    <property type="term" value="C:multimeric ribonuclease P complex"/>
    <property type="evidence" value="ECO:0007669"/>
    <property type="project" value="TreeGrafter"/>
</dbReference>
<sequence>MLSFDPPAVYQTSKCYVTYGVMGHLDPKQPPSKAKPWSALTSQDFVHRADLILPQEVSDIVEEKLLRNKPAPGFKRVVMSLHDILSGEFFTEYIKKGNVLMLSEGRRGIDNVFALSSGTLTMFLDKEAYERAGLVGKPHGVNGKRSTKPRWVVEYDLTSQSMSPGKKGFDRLLYASKNALAGPITWLFSSASPASPDPDPLSRHFPTNHTSTPGIVEGINVVIPNLAPDINSLSDTGEDFKDFSTELYEWLSLVRLQSPRIHAGDQMDPYLSRYQVAEGGKEGKICRISWQGFLAPSWARQTLIDIITALPPRTWFSFSTTTFSRGLAETNAECTILRPPNSTGEYLMWEVKGQE</sequence>
<keyword evidence="2" id="KW-1185">Reference proteome</keyword>
<dbReference type="GO" id="GO:0000447">
    <property type="term" value="P:endonucleolytic cleavage in ITS1 to separate SSU-rRNA from 5.8S rRNA and LSU-rRNA from tricistronic rRNA transcript (SSU-rRNA, 5.8S rRNA, LSU-rRNA)"/>
    <property type="evidence" value="ECO:0007669"/>
    <property type="project" value="TreeGrafter"/>
</dbReference>
<dbReference type="GO" id="GO:0004526">
    <property type="term" value="F:ribonuclease P activity"/>
    <property type="evidence" value="ECO:0007669"/>
    <property type="project" value="TreeGrafter"/>
</dbReference>
<dbReference type="GeneID" id="87885034"/>
<dbReference type="AlphaFoldDB" id="A0AAJ0GVX5"/>
<evidence type="ECO:0000313" key="2">
    <source>
        <dbReference type="Proteomes" id="UP001273166"/>
    </source>
</evidence>
<dbReference type="EMBL" id="JAUDZG010000003">
    <property type="protein sequence ID" value="KAK3306840.1"/>
    <property type="molecule type" value="Genomic_DNA"/>
</dbReference>
<organism evidence="1 2">
    <name type="scientific">Chaetomium strumarium</name>
    <dbReference type="NCBI Taxonomy" id="1170767"/>
    <lineage>
        <taxon>Eukaryota</taxon>
        <taxon>Fungi</taxon>
        <taxon>Dikarya</taxon>
        <taxon>Ascomycota</taxon>
        <taxon>Pezizomycotina</taxon>
        <taxon>Sordariomycetes</taxon>
        <taxon>Sordariomycetidae</taxon>
        <taxon>Sordariales</taxon>
        <taxon>Chaetomiaceae</taxon>
        <taxon>Chaetomium</taxon>
    </lineage>
</organism>
<protein>
    <submittedName>
        <fullName evidence="1">Ribonuclease P 40kDa subunit-domain-containing protein</fullName>
    </submittedName>
</protein>
<accession>A0AAJ0GVX5</accession>
<proteinExistence type="predicted"/>
<dbReference type="RefSeq" id="XP_062722620.1">
    <property type="nucleotide sequence ID" value="XM_062866205.1"/>
</dbReference>
<reference evidence="1" key="1">
    <citation type="journal article" date="2023" name="Mol. Phylogenet. Evol.">
        <title>Genome-scale phylogeny and comparative genomics of the fungal order Sordariales.</title>
        <authorList>
            <person name="Hensen N."/>
            <person name="Bonometti L."/>
            <person name="Westerberg I."/>
            <person name="Brannstrom I.O."/>
            <person name="Guillou S."/>
            <person name="Cros-Aarteil S."/>
            <person name="Calhoun S."/>
            <person name="Haridas S."/>
            <person name="Kuo A."/>
            <person name="Mondo S."/>
            <person name="Pangilinan J."/>
            <person name="Riley R."/>
            <person name="LaButti K."/>
            <person name="Andreopoulos B."/>
            <person name="Lipzen A."/>
            <person name="Chen C."/>
            <person name="Yan M."/>
            <person name="Daum C."/>
            <person name="Ng V."/>
            <person name="Clum A."/>
            <person name="Steindorff A."/>
            <person name="Ohm R.A."/>
            <person name="Martin F."/>
            <person name="Silar P."/>
            <person name="Natvig D.O."/>
            <person name="Lalanne C."/>
            <person name="Gautier V."/>
            <person name="Ament-Velasquez S.L."/>
            <person name="Kruys A."/>
            <person name="Hutchinson M.I."/>
            <person name="Powell A.J."/>
            <person name="Barry K."/>
            <person name="Miller A.N."/>
            <person name="Grigoriev I.V."/>
            <person name="Debuchy R."/>
            <person name="Gladieux P."/>
            <person name="Hiltunen Thoren M."/>
            <person name="Johannesson H."/>
        </authorList>
    </citation>
    <scope>NUCLEOTIDE SEQUENCE</scope>
    <source>
        <strain evidence="1">CBS 333.67</strain>
    </source>
</reference>
<dbReference type="GO" id="GO:0000172">
    <property type="term" value="C:ribonuclease MRP complex"/>
    <property type="evidence" value="ECO:0007669"/>
    <property type="project" value="TreeGrafter"/>
</dbReference>
<reference evidence="1" key="2">
    <citation type="submission" date="2023-06" db="EMBL/GenBank/DDBJ databases">
        <authorList>
            <consortium name="Lawrence Berkeley National Laboratory"/>
            <person name="Mondo S.J."/>
            <person name="Hensen N."/>
            <person name="Bonometti L."/>
            <person name="Westerberg I."/>
            <person name="Brannstrom I.O."/>
            <person name="Guillou S."/>
            <person name="Cros-Aarteil S."/>
            <person name="Calhoun S."/>
            <person name="Haridas S."/>
            <person name="Kuo A."/>
            <person name="Pangilinan J."/>
            <person name="Riley R."/>
            <person name="Labutti K."/>
            <person name="Andreopoulos B."/>
            <person name="Lipzen A."/>
            <person name="Chen C."/>
            <person name="Yanf M."/>
            <person name="Daum C."/>
            <person name="Ng V."/>
            <person name="Clum A."/>
            <person name="Steindorff A."/>
            <person name="Ohm R."/>
            <person name="Martin F."/>
            <person name="Silar P."/>
            <person name="Natvig D."/>
            <person name="Lalanne C."/>
            <person name="Gautier V."/>
            <person name="Ament-Velasquez S.L."/>
            <person name="Kruys A."/>
            <person name="Hutchinson M.I."/>
            <person name="Powell A.J."/>
            <person name="Barry K."/>
            <person name="Miller A.N."/>
            <person name="Grigoriev I.V."/>
            <person name="Debuchy R."/>
            <person name="Gladieux P."/>
            <person name="Thoren M.H."/>
            <person name="Johannesson H."/>
        </authorList>
    </citation>
    <scope>NUCLEOTIDE SEQUENCE</scope>
    <source>
        <strain evidence="1">CBS 333.67</strain>
    </source>
</reference>
<dbReference type="Proteomes" id="UP001273166">
    <property type="component" value="Unassembled WGS sequence"/>
</dbReference>
<dbReference type="GO" id="GO:0000171">
    <property type="term" value="F:ribonuclease MRP activity"/>
    <property type="evidence" value="ECO:0007669"/>
    <property type="project" value="TreeGrafter"/>
</dbReference>
<dbReference type="Pfam" id="PF08584">
    <property type="entry name" value="Ribonuc_P_40"/>
    <property type="match status" value="1"/>
</dbReference>
<dbReference type="GO" id="GO:0001682">
    <property type="term" value="P:tRNA 5'-leader removal"/>
    <property type="evidence" value="ECO:0007669"/>
    <property type="project" value="InterPro"/>
</dbReference>
<name>A0AAJ0GVX5_9PEZI</name>
<dbReference type="PANTHER" id="PTHR15396:SF1">
    <property type="entry name" value="RIBONUCLEASE P PROTEIN SUBUNIT P40"/>
    <property type="match status" value="1"/>
</dbReference>
<comment type="caution">
    <text evidence="1">The sequence shown here is derived from an EMBL/GenBank/DDBJ whole genome shotgun (WGS) entry which is preliminary data.</text>
</comment>
<dbReference type="InterPro" id="IPR013893">
    <property type="entry name" value="RNase_P_Rpp40"/>
</dbReference>